<accession>A0A378PX85</accession>
<reference evidence="2 3" key="1">
    <citation type="submission" date="2018-06" db="EMBL/GenBank/DDBJ databases">
        <authorList>
            <consortium name="Pathogen Informatics"/>
            <person name="Doyle S."/>
        </authorList>
    </citation>
    <scope>NUCLEOTIDE SEQUENCE [LARGE SCALE GENOMIC DNA]</scope>
    <source>
        <strain evidence="2 3">NCTC9426</strain>
    </source>
</reference>
<dbReference type="AlphaFoldDB" id="A0A378PX85"/>
<dbReference type="Proteomes" id="UP000254133">
    <property type="component" value="Unassembled WGS sequence"/>
</dbReference>
<name>A0A378PX85_MORBO</name>
<keyword evidence="1" id="KW-0472">Membrane</keyword>
<dbReference type="RefSeq" id="WP_115369566.1">
    <property type="nucleotide sequence ID" value="NZ_UGPZ01000003.1"/>
</dbReference>
<gene>
    <name evidence="2" type="ORF">NCTC9426_01867</name>
</gene>
<feature type="transmembrane region" description="Helical" evidence="1">
    <location>
        <begin position="33"/>
        <end position="54"/>
    </location>
</feature>
<evidence type="ECO:0000313" key="3">
    <source>
        <dbReference type="Proteomes" id="UP000254133"/>
    </source>
</evidence>
<proteinExistence type="predicted"/>
<keyword evidence="1" id="KW-1133">Transmembrane helix</keyword>
<sequence>MNIPLFSAIFSIASTVLIGVLMIMVFVNDMTNMQTVLGVVVAGLVVSTPIALVVTKRISAMTNSASPTPNQQKTQ</sequence>
<dbReference type="EMBL" id="UGPZ01000003">
    <property type="protein sequence ID" value="STY93150.1"/>
    <property type="molecule type" value="Genomic_DNA"/>
</dbReference>
<evidence type="ECO:0000313" key="2">
    <source>
        <dbReference type="EMBL" id="STY93150.1"/>
    </source>
</evidence>
<keyword evidence="1" id="KW-0812">Transmembrane</keyword>
<evidence type="ECO:0000256" key="1">
    <source>
        <dbReference type="SAM" id="Phobius"/>
    </source>
</evidence>
<organism evidence="2 3">
    <name type="scientific">Moraxella bovis</name>
    <dbReference type="NCBI Taxonomy" id="476"/>
    <lineage>
        <taxon>Bacteria</taxon>
        <taxon>Pseudomonadati</taxon>
        <taxon>Pseudomonadota</taxon>
        <taxon>Gammaproteobacteria</taxon>
        <taxon>Moraxellales</taxon>
        <taxon>Moraxellaceae</taxon>
        <taxon>Moraxella</taxon>
    </lineage>
</organism>
<protein>
    <submittedName>
        <fullName evidence="2">Uncharacterized protein</fullName>
    </submittedName>
</protein>
<feature type="transmembrane region" description="Helical" evidence="1">
    <location>
        <begin position="5"/>
        <end position="27"/>
    </location>
</feature>